<dbReference type="InterPro" id="IPR039422">
    <property type="entry name" value="MarR/SlyA-like"/>
</dbReference>
<dbReference type="Pfam" id="PF22381">
    <property type="entry name" value="Staph_reg_Sar_Rot"/>
    <property type="match status" value="1"/>
</dbReference>
<dbReference type="InterPro" id="IPR036390">
    <property type="entry name" value="WH_DNA-bd_sf"/>
</dbReference>
<evidence type="ECO:0000256" key="1">
    <source>
        <dbReference type="ARBA" id="ARBA00004496"/>
    </source>
</evidence>
<evidence type="ECO:0000259" key="6">
    <source>
        <dbReference type="PROSITE" id="PS50995"/>
    </source>
</evidence>
<dbReference type="InterPro" id="IPR055166">
    <property type="entry name" value="Transc_reg_Sar_Rot_HTH"/>
</dbReference>
<keyword evidence="8" id="KW-1185">Reference proteome</keyword>
<evidence type="ECO:0000313" key="7">
    <source>
        <dbReference type="EMBL" id="NGZ83343.1"/>
    </source>
</evidence>
<dbReference type="InterPro" id="IPR000835">
    <property type="entry name" value="HTH_MarR-typ"/>
</dbReference>
<comment type="subcellular location">
    <subcellularLocation>
        <location evidence="1">Cytoplasm</location>
    </subcellularLocation>
</comment>
<dbReference type="Gene3D" id="1.10.10.10">
    <property type="entry name" value="Winged helix-like DNA-binding domain superfamily/Winged helix DNA-binding domain"/>
    <property type="match status" value="1"/>
</dbReference>
<keyword evidence="3" id="KW-0805">Transcription regulation</keyword>
<accession>A0ABX0FFP1</accession>
<evidence type="ECO:0000256" key="5">
    <source>
        <dbReference type="ARBA" id="ARBA00023163"/>
    </source>
</evidence>
<evidence type="ECO:0000256" key="2">
    <source>
        <dbReference type="ARBA" id="ARBA00022490"/>
    </source>
</evidence>
<proteinExistence type="predicted"/>
<dbReference type="Proteomes" id="UP000666369">
    <property type="component" value="Unassembled WGS sequence"/>
</dbReference>
<reference evidence="8" key="2">
    <citation type="submission" date="2023-07" db="EMBL/GenBank/DDBJ databases">
        <title>Duganella aceri sp. nov., isolated from tree sap.</title>
        <authorList>
            <person name="Kim I.S."/>
        </authorList>
    </citation>
    <scope>NUCLEOTIDE SEQUENCE [LARGE SCALE GENOMIC DNA]</scope>
    <source>
        <strain evidence="8">SAP-35</strain>
    </source>
</reference>
<protein>
    <submittedName>
        <fullName evidence="7">MarR family transcriptional regulator</fullName>
    </submittedName>
</protein>
<sequence>MTSSKLPSKLPAPPRLDQHLCFLIYNTSLKMTQVYKPLLSALNLTYPQYLVMVVLWEEEGLGIKDVAQRLQQDSGSVTPVVKRLEAEGYLLRDRDARDERNRVLTLTPAGQALRAAAIKVSEDFAAQCSVSFEEVDSLMTNLHKLNRNLGD</sequence>
<dbReference type="SUPFAM" id="SSF46785">
    <property type="entry name" value="Winged helix' DNA-binding domain"/>
    <property type="match status" value="1"/>
</dbReference>
<dbReference type="RefSeq" id="WP_166098582.1">
    <property type="nucleotide sequence ID" value="NZ_JAADJT010000001.1"/>
</dbReference>
<evidence type="ECO:0000256" key="4">
    <source>
        <dbReference type="ARBA" id="ARBA00023125"/>
    </source>
</evidence>
<dbReference type="PANTHER" id="PTHR33164">
    <property type="entry name" value="TRANSCRIPTIONAL REGULATOR, MARR FAMILY"/>
    <property type="match status" value="1"/>
</dbReference>
<name>A0ABX0FFP1_9BURK</name>
<reference evidence="7 8" key="1">
    <citation type="submission" date="2020-01" db="EMBL/GenBank/DDBJ databases">
        <authorList>
            <person name="Lee S.D."/>
        </authorList>
    </citation>
    <scope>NUCLEOTIDE SEQUENCE [LARGE SCALE GENOMIC DNA]</scope>
    <source>
        <strain evidence="7 8">SAP-35</strain>
    </source>
</reference>
<keyword evidence="4" id="KW-0238">DNA-binding</keyword>
<comment type="caution">
    <text evidence="7">The sequence shown here is derived from an EMBL/GenBank/DDBJ whole genome shotgun (WGS) entry which is preliminary data.</text>
</comment>
<dbReference type="PROSITE" id="PS50995">
    <property type="entry name" value="HTH_MARR_2"/>
    <property type="match status" value="1"/>
</dbReference>
<keyword evidence="5" id="KW-0804">Transcription</keyword>
<gene>
    <name evidence="7" type="ORF">GW587_03590</name>
</gene>
<keyword evidence="2" id="KW-0963">Cytoplasm</keyword>
<dbReference type="EMBL" id="JAADJT010000001">
    <property type="protein sequence ID" value="NGZ83343.1"/>
    <property type="molecule type" value="Genomic_DNA"/>
</dbReference>
<organism evidence="7 8">
    <name type="scientific">Duganella aceris</name>
    <dbReference type="NCBI Taxonomy" id="2703883"/>
    <lineage>
        <taxon>Bacteria</taxon>
        <taxon>Pseudomonadati</taxon>
        <taxon>Pseudomonadota</taxon>
        <taxon>Betaproteobacteria</taxon>
        <taxon>Burkholderiales</taxon>
        <taxon>Oxalobacteraceae</taxon>
        <taxon>Telluria group</taxon>
        <taxon>Duganella</taxon>
    </lineage>
</organism>
<evidence type="ECO:0000313" key="8">
    <source>
        <dbReference type="Proteomes" id="UP000666369"/>
    </source>
</evidence>
<evidence type="ECO:0000256" key="3">
    <source>
        <dbReference type="ARBA" id="ARBA00023015"/>
    </source>
</evidence>
<dbReference type="SMART" id="SM00347">
    <property type="entry name" value="HTH_MARR"/>
    <property type="match status" value="1"/>
</dbReference>
<feature type="domain" description="HTH marR-type" evidence="6">
    <location>
        <begin position="17"/>
        <end position="147"/>
    </location>
</feature>
<dbReference type="PANTHER" id="PTHR33164:SF5">
    <property type="entry name" value="ORGANIC HYDROPEROXIDE RESISTANCE TRANSCRIPTIONAL REGULATOR"/>
    <property type="match status" value="1"/>
</dbReference>
<dbReference type="InterPro" id="IPR036388">
    <property type="entry name" value="WH-like_DNA-bd_sf"/>
</dbReference>